<organism evidence="2 3">
    <name type="scientific">Cylicocyclus nassatus</name>
    <name type="common">Nematode worm</name>
    <dbReference type="NCBI Taxonomy" id="53992"/>
    <lineage>
        <taxon>Eukaryota</taxon>
        <taxon>Metazoa</taxon>
        <taxon>Ecdysozoa</taxon>
        <taxon>Nematoda</taxon>
        <taxon>Chromadorea</taxon>
        <taxon>Rhabditida</taxon>
        <taxon>Rhabditina</taxon>
        <taxon>Rhabditomorpha</taxon>
        <taxon>Strongyloidea</taxon>
        <taxon>Strongylidae</taxon>
        <taxon>Cylicocyclus</taxon>
    </lineage>
</organism>
<dbReference type="Proteomes" id="UP001176961">
    <property type="component" value="Unassembled WGS sequence"/>
</dbReference>
<accession>A0AA36M5F8</accession>
<feature type="chain" id="PRO_5041359428" evidence="1">
    <location>
        <begin position="18"/>
        <end position="101"/>
    </location>
</feature>
<evidence type="ECO:0000256" key="1">
    <source>
        <dbReference type="SAM" id="SignalP"/>
    </source>
</evidence>
<keyword evidence="3" id="KW-1185">Reference proteome</keyword>
<gene>
    <name evidence="2" type="ORF">CYNAS_LOCUS10594</name>
</gene>
<evidence type="ECO:0000313" key="2">
    <source>
        <dbReference type="EMBL" id="CAJ0598611.1"/>
    </source>
</evidence>
<feature type="signal peptide" evidence="1">
    <location>
        <begin position="1"/>
        <end position="17"/>
    </location>
</feature>
<proteinExistence type="predicted"/>
<comment type="caution">
    <text evidence="2">The sequence shown here is derived from an EMBL/GenBank/DDBJ whole genome shotgun (WGS) entry which is preliminary data.</text>
</comment>
<name>A0AA36M5F8_CYLNA</name>
<reference evidence="2" key="1">
    <citation type="submission" date="2023-07" db="EMBL/GenBank/DDBJ databases">
        <authorList>
            <consortium name="CYATHOMIX"/>
        </authorList>
    </citation>
    <scope>NUCLEOTIDE SEQUENCE</scope>
    <source>
        <strain evidence="2">N/A</strain>
    </source>
</reference>
<evidence type="ECO:0000313" key="3">
    <source>
        <dbReference type="Proteomes" id="UP001176961"/>
    </source>
</evidence>
<protein>
    <submittedName>
        <fullName evidence="2">Uncharacterized protein</fullName>
    </submittedName>
</protein>
<sequence length="101" mass="11890">MLLEFVAVSVVVYFAFGQEINPGEWNKEWSEWNREWQEWDREWSEFLGRPVWRMEPFHSDRVLIVRTARLTTSLGVISSKSSVTALVSIRNKIISCKLCII</sequence>
<dbReference type="EMBL" id="CATQJL010000223">
    <property type="protein sequence ID" value="CAJ0598611.1"/>
    <property type="molecule type" value="Genomic_DNA"/>
</dbReference>
<keyword evidence="1" id="KW-0732">Signal</keyword>
<dbReference type="AlphaFoldDB" id="A0AA36M5F8"/>